<dbReference type="EMBL" id="AP005011">
    <property type="protein sequence ID" value="BAD16026.1"/>
    <property type="molecule type" value="Genomic_DNA"/>
</dbReference>
<dbReference type="Proteomes" id="UP000000763">
    <property type="component" value="Chromosome 2"/>
</dbReference>
<reference evidence="4" key="3">
    <citation type="journal article" date="2005" name="Nature">
        <title>The map-based sequence of the rice genome.</title>
        <authorList>
            <consortium name="International rice genome sequencing project (IRGSP)"/>
            <person name="Matsumoto T."/>
            <person name="Wu J."/>
            <person name="Kanamori H."/>
            <person name="Katayose Y."/>
            <person name="Fujisawa M."/>
            <person name="Namiki N."/>
            <person name="Mizuno H."/>
            <person name="Yamamoto K."/>
            <person name="Antonio B.A."/>
            <person name="Baba T."/>
            <person name="Sakata K."/>
            <person name="Nagamura Y."/>
            <person name="Aoki H."/>
            <person name="Arikawa K."/>
            <person name="Arita K."/>
            <person name="Bito T."/>
            <person name="Chiden Y."/>
            <person name="Fujitsuka N."/>
            <person name="Fukunaka R."/>
            <person name="Hamada M."/>
            <person name="Harada C."/>
            <person name="Hayashi A."/>
            <person name="Hijishita S."/>
            <person name="Honda M."/>
            <person name="Hosokawa S."/>
            <person name="Ichikawa Y."/>
            <person name="Idonuma A."/>
            <person name="Iijima M."/>
            <person name="Ikeda M."/>
            <person name="Ikeno M."/>
            <person name="Ito K."/>
            <person name="Ito S."/>
            <person name="Ito T."/>
            <person name="Ito Y."/>
            <person name="Ito Y."/>
            <person name="Iwabuchi A."/>
            <person name="Kamiya K."/>
            <person name="Karasawa W."/>
            <person name="Kurita K."/>
            <person name="Katagiri S."/>
            <person name="Kikuta A."/>
            <person name="Kobayashi H."/>
            <person name="Kobayashi N."/>
            <person name="Machita K."/>
            <person name="Maehara T."/>
            <person name="Masukawa M."/>
            <person name="Mizubayashi T."/>
            <person name="Mukai Y."/>
            <person name="Nagasaki H."/>
            <person name="Nagata Y."/>
            <person name="Naito S."/>
            <person name="Nakashima M."/>
            <person name="Nakama Y."/>
            <person name="Nakamichi Y."/>
            <person name="Nakamura M."/>
            <person name="Meguro A."/>
            <person name="Negishi M."/>
            <person name="Ohta I."/>
            <person name="Ohta T."/>
            <person name="Okamoto M."/>
            <person name="Ono N."/>
            <person name="Saji S."/>
            <person name="Sakaguchi M."/>
            <person name="Sakai K."/>
            <person name="Shibata M."/>
            <person name="Shimokawa T."/>
            <person name="Song J."/>
            <person name="Takazaki Y."/>
            <person name="Terasawa K."/>
            <person name="Tsugane M."/>
            <person name="Tsuji K."/>
            <person name="Ueda S."/>
            <person name="Waki K."/>
            <person name="Yamagata H."/>
            <person name="Yamamoto M."/>
            <person name="Yamamoto S."/>
            <person name="Yamane H."/>
            <person name="Yoshiki S."/>
            <person name="Yoshihara R."/>
            <person name="Yukawa K."/>
            <person name="Zhong H."/>
            <person name="Yano M."/>
            <person name="Yuan Q."/>
            <person name="Ouyang S."/>
            <person name="Liu J."/>
            <person name="Jones K.M."/>
            <person name="Gansberger K."/>
            <person name="Moffat K."/>
            <person name="Hill J."/>
            <person name="Bera J."/>
            <person name="Fadrosh D."/>
            <person name="Jin S."/>
            <person name="Johri S."/>
            <person name="Kim M."/>
            <person name="Overton L."/>
            <person name="Reardon M."/>
            <person name="Tsitrin T."/>
            <person name="Vuong H."/>
            <person name="Weaver B."/>
            <person name="Ciecko A."/>
            <person name="Tallon L."/>
            <person name="Jackson J."/>
            <person name="Pai G."/>
            <person name="Aken S.V."/>
            <person name="Utterback T."/>
            <person name="Reidmuller S."/>
            <person name="Feldblyum T."/>
            <person name="Hsiao J."/>
            <person name="Zismann V."/>
            <person name="Iobst S."/>
            <person name="de Vazeille A.R."/>
            <person name="Buell C.R."/>
            <person name="Ying K."/>
            <person name="Li Y."/>
            <person name="Lu T."/>
            <person name="Huang Y."/>
            <person name="Zhao Q."/>
            <person name="Feng Q."/>
            <person name="Zhang L."/>
            <person name="Zhu J."/>
            <person name="Weng Q."/>
            <person name="Mu J."/>
            <person name="Lu Y."/>
            <person name="Fan D."/>
            <person name="Liu Y."/>
            <person name="Guan J."/>
            <person name="Zhang Y."/>
            <person name="Yu S."/>
            <person name="Liu X."/>
            <person name="Zhang Y."/>
            <person name="Hong G."/>
            <person name="Han B."/>
            <person name="Choisne N."/>
            <person name="Demange N."/>
            <person name="Orjeda G."/>
            <person name="Samain S."/>
            <person name="Cattolico L."/>
            <person name="Pelletier E."/>
            <person name="Couloux A."/>
            <person name="Segurens B."/>
            <person name="Wincker P."/>
            <person name="D'Hont A."/>
            <person name="Scarpelli C."/>
            <person name="Weissenbach J."/>
            <person name="Salanoubat M."/>
            <person name="Quetier F."/>
            <person name="Yu Y."/>
            <person name="Kim H.R."/>
            <person name="Rambo T."/>
            <person name="Currie J."/>
            <person name="Collura K."/>
            <person name="Luo M."/>
            <person name="Yang T."/>
            <person name="Ammiraju J.S.S."/>
            <person name="Engler F."/>
            <person name="Soderlund C."/>
            <person name="Wing R.A."/>
            <person name="Palmer L.E."/>
            <person name="de la Bastide M."/>
            <person name="Spiegel L."/>
            <person name="Nascimento L."/>
            <person name="Zutavern T."/>
            <person name="O'Shaughnessy A."/>
            <person name="Dike S."/>
            <person name="Dedhia N."/>
            <person name="Preston R."/>
            <person name="Balija V."/>
            <person name="McCombie W.R."/>
            <person name="Chow T."/>
            <person name="Chen H."/>
            <person name="Chung M."/>
            <person name="Chen C."/>
            <person name="Shaw J."/>
            <person name="Wu H."/>
            <person name="Hsiao K."/>
            <person name="Chao Y."/>
            <person name="Chu M."/>
            <person name="Cheng C."/>
            <person name="Hour A."/>
            <person name="Lee P."/>
            <person name="Lin S."/>
            <person name="Lin Y."/>
            <person name="Liou J."/>
            <person name="Liu S."/>
            <person name="Hsing Y."/>
            <person name="Raghuvanshi S."/>
            <person name="Mohanty A."/>
            <person name="Bharti A.K."/>
            <person name="Gaur A."/>
            <person name="Gupta V."/>
            <person name="Kumar D."/>
            <person name="Ravi V."/>
            <person name="Vij S."/>
            <person name="Kapur A."/>
            <person name="Khurana P."/>
            <person name="Khurana P."/>
            <person name="Khurana J.P."/>
            <person name="Tyagi A.K."/>
            <person name="Gaikwad K."/>
            <person name="Singh A."/>
            <person name="Dalal V."/>
            <person name="Srivastava S."/>
            <person name="Dixit A."/>
            <person name="Pal A.K."/>
            <person name="Ghazi I.A."/>
            <person name="Yadav M."/>
            <person name="Pandit A."/>
            <person name="Bhargava A."/>
            <person name="Sureshbabu K."/>
            <person name="Batra K."/>
            <person name="Sharma T.R."/>
            <person name="Mohapatra T."/>
            <person name="Singh N.K."/>
            <person name="Messing J."/>
            <person name="Nelson A.B."/>
            <person name="Fuks G."/>
            <person name="Kavchok S."/>
            <person name="Keizer G."/>
            <person name="Linton E."/>
            <person name="Llaca V."/>
            <person name="Song R."/>
            <person name="Tanyolac B."/>
            <person name="Young S."/>
            <person name="Ho-Il K."/>
            <person name="Hahn J.H."/>
            <person name="Sangsakoo G."/>
            <person name="Vanavichit A."/>
            <person name="de Mattos Luiz.A.T."/>
            <person name="Zimmer P.D."/>
            <person name="Malone G."/>
            <person name="Dellagostin O."/>
            <person name="de Oliveira A.C."/>
            <person name="Bevan M."/>
            <person name="Bancroft I."/>
            <person name="Minx P."/>
            <person name="Cordum H."/>
            <person name="Wilson R."/>
            <person name="Cheng Z."/>
            <person name="Jin W."/>
            <person name="Jiang J."/>
            <person name="Leong S.A."/>
            <person name="Iwama H."/>
            <person name="Gojobori T."/>
            <person name="Itoh T."/>
            <person name="Niimura Y."/>
            <person name="Fujii Y."/>
            <person name="Habara T."/>
            <person name="Sakai H."/>
            <person name="Sato Y."/>
            <person name="Wilson G."/>
            <person name="Kumar K."/>
            <person name="McCouch S."/>
            <person name="Juretic N."/>
            <person name="Hoen D."/>
            <person name="Wright S."/>
            <person name="Bruskiewich R."/>
            <person name="Bureau T."/>
            <person name="Miyao A."/>
            <person name="Hirochika H."/>
            <person name="Nishikawa T."/>
            <person name="Kadowaki K."/>
            <person name="Sugiura M."/>
            <person name="Burr B."/>
            <person name="Sasaki T."/>
        </authorList>
    </citation>
    <scope>NUCLEOTIDE SEQUENCE [LARGE SCALE GENOMIC DNA]</scope>
    <source>
        <strain evidence="4">cv. Nipponbare</strain>
    </source>
</reference>
<feature type="region of interest" description="Disordered" evidence="1">
    <location>
        <begin position="196"/>
        <end position="217"/>
    </location>
</feature>
<reference evidence="3" key="2">
    <citation type="submission" date="2002-09" db="EMBL/GenBank/DDBJ databases">
        <title>Oryza sativa nipponbare(GA3) genomic DNA, chromosome 2, BAC clone:OSJNBb0042G06.</title>
        <authorList>
            <person name="Sasaki T."/>
            <person name="Matsumoto T."/>
            <person name="Katayose Y."/>
        </authorList>
    </citation>
    <scope>NUCLEOTIDE SEQUENCE</scope>
</reference>
<evidence type="ECO:0000256" key="1">
    <source>
        <dbReference type="SAM" id="MobiDB-lite"/>
    </source>
</evidence>
<name>Q6YWE5_ORYSJ</name>
<reference evidence="2" key="1">
    <citation type="submission" date="2002-03" db="EMBL/GenBank/DDBJ databases">
        <title>Oryza sativa nipponbare(GA3) genomic DNA, chromosome 2, PAC clone:P0622F08.</title>
        <authorList>
            <person name="Sasaki T."/>
            <person name="Matsumoto T."/>
            <person name="Yamamoto K."/>
        </authorList>
    </citation>
    <scope>NUCLEOTIDE SEQUENCE</scope>
</reference>
<dbReference type="AlphaFoldDB" id="Q6YWE5"/>
<feature type="region of interest" description="Disordered" evidence="1">
    <location>
        <begin position="121"/>
        <end position="143"/>
    </location>
</feature>
<reference evidence="4" key="4">
    <citation type="journal article" date="2008" name="Nucleic Acids Res.">
        <title>The rice annotation project database (RAP-DB): 2008 update.</title>
        <authorList>
            <consortium name="The rice annotation project (RAP)"/>
        </authorList>
    </citation>
    <scope>GENOME REANNOTATION</scope>
    <source>
        <strain evidence="4">cv. Nipponbare</strain>
    </source>
</reference>
<protein>
    <submittedName>
        <fullName evidence="3">Uncharacterized protein</fullName>
    </submittedName>
</protein>
<accession>Q6YWE5</accession>
<evidence type="ECO:0000313" key="2">
    <source>
        <dbReference type="EMBL" id="BAD16026.1"/>
    </source>
</evidence>
<sequence>MVDVGKVGKPMSRKLSHRSSPLEKTWWPAVEPKRYVGVERSWRWMSHRGQSSLRKAIALRMEAVERDGVRRGGSVDGEQVACHRSDRSARRGRGNGHNHVESFPEAVAGSRQLLTCESRGTGGGHYVNDKDGSPGGLGGADQRGRWRVPLEQCWRPRFGEDDTAGVEAVAKLSLDGVESEKDGVGDELETRRMAPAMVLGGPPGRMASATALGGLTG</sequence>
<proteinExistence type="predicted"/>
<evidence type="ECO:0000313" key="3">
    <source>
        <dbReference type="EMBL" id="BAD16396.1"/>
    </source>
</evidence>
<organism evidence="3 4">
    <name type="scientific">Oryza sativa subsp. japonica</name>
    <name type="common">Rice</name>
    <dbReference type="NCBI Taxonomy" id="39947"/>
    <lineage>
        <taxon>Eukaryota</taxon>
        <taxon>Viridiplantae</taxon>
        <taxon>Streptophyta</taxon>
        <taxon>Embryophyta</taxon>
        <taxon>Tracheophyta</taxon>
        <taxon>Spermatophyta</taxon>
        <taxon>Magnoliopsida</taxon>
        <taxon>Liliopsida</taxon>
        <taxon>Poales</taxon>
        <taxon>Poaceae</taxon>
        <taxon>BOP clade</taxon>
        <taxon>Oryzoideae</taxon>
        <taxon>Oryzeae</taxon>
        <taxon>Oryzinae</taxon>
        <taxon>Oryza</taxon>
        <taxon>Oryza sativa</taxon>
    </lineage>
</organism>
<dbReference type="EMBL" id="AP005778">
    <property type="protein sequence ID" value="BAD16396.1"/>
    <property type="molecule type" value="Genomic_DNA"/>
</dbReference>
<feature type="region of interest" description="Disordered" evidence="1">
    <location>
        <begin position="70"/>
        <end position="99"/>
    </location>
</feature>
<gene>
    <name evidence="3" type="ORF">OSJNBb0042G06.23</name>
    <name evidence="2" type="ORF">P0622F08.8</name>
</gene>
<evidence type="ECO:0000313" key="4">
    <source>
        <dbReference type="Proteomes" id="UP000000763"/>
    </source>
</evidence>